<reference evidence="6" key="1">
    <citation type="submission" date="2023-03" db="EMBL/GenBank/DDBJ databases">
        <authorList>
            <person name="Steffen K."/>
            <person name="Cardenas P."/>
        </authorList>
    </citation>
    <scope>NUCLEOTIDE SEQUENCE</scope>
</reference>
<name>A0AA35RE65_GEOBA</name>
<dbReference type="AlphaFoldDB" id="A0AA35RE65"/>
<dbReference type="Gene3D" id="1.10.510.10">
    <property type="entry name" value="Transferase(Phosphotransferase) domain 1"/>
    <property type="match status" value="1"/>
</dbReference>
<proteinExistence type="predicted"/>
<dbReference type="GO" id="GO:0005524">
    <property type="term" value="F:ATP binding"/>
    <property type="evidence" value="ECO:0007669"/>
    <property type="project" value="UniProtKB-KW"/>
</dbReference>
<dbReference type="GO" id="GO:0004674">
    <property type="term" value="F:protein serine/threonine kinase activity"/>
    <property type="evidence" value="ECO:0007669"/>
    <property type="project" value="UniProtKB-KW"/>
</dbReference>
<evidence type="ECO:0000256" key="2">
    <source>
        <dbReference type="ARBA" id="ARBA00022679"/>
    </source>
</evidence>
<evidence type="ECO:0000313" key="7">
    <source>
        <dbReference type="Proteomes" id="UP001174909"/>
    </source>
</evidence>
<dbReference type="InterPro" id="IPR011009">
    <property type="entry name" value="Kinase-like_dom_sf"/>
</dbReference>
<comment type="caution">
    <text evidence="6">The sequence shown here is derived from an EMBL/GenBank/DDBJ whole genome shotgun (WGS) entry which is preliminary data.</text>
</comment>
<gene>
    <name evidence="6" type="ORF">GBAR_LOCUS5811</name>
</gene>
<evidence type="ECO:0000313" key="6">
    <source>
        <dbReference type="EMBL" id="CAI8008492.1"/>
    </source>
</evidence>
<dbReference type="PANTHER" id="PTHR24342:SF20">
    <property type="entry name" value="MYOSIN LIGHT CHAIN KINASE, SMOOTH MUSCLE"/>
    <property type="match status" value="1"/>
</dbReference>
<dbReference type="GO" id="GO:0035556">
    <property type="term" value="P:intracellular signal transduction"/>
    <property type="evidence" value="ECO:0007669"/>
    <property type="project" value="TreeGrafter"/>
</dbReference>
<dbReference type="PANTHER" id="PTHR24342">
    <property type="entry name" value="SERINE/THREONINE-PROTEIN KINASE 17"/>
    <property type="match status" value="1"/>
</dbReference>
<keyword evidence="2" id="KW-0808">Transferase</keyword>
<dbReference type="Proteomes" id="UP001174909">
    <property type="component" value="Unassembled WGS sequence"/>
</dbReference>
<evidence type="ECO:0000256" key="3">
    <source>
        <dbReference type="ARBA" id="ARBA00022741"/>
    </source>
</evidence>
<evidence type="ECO:0000256" key="5">
    <source>
        <dbReference type="ARBA" id="ARBA00022840"/>
    </source>
</evidence>
<dbReference type="SUPFAM" id="SSF56112">
    <property type="entry name" value="Protein kinase-like (PK-like)"/>
    <property type="match status" value="1"/>
</dbReference>
<keyword evidence="4 6" id="KW-0418">Kinase</keyword>
<dbReference type="EMBL" id="CASHTH010000854">
    <property type="protein sequence ID" value="CAI8008492.1"/>
    <property type="molecule type" value="Genomic_DNA"/>
</dbReference>
<dbReference type="GO" id="GO:0005634">
    <property type="term" value="C:nucleus"/>
    <property type="evidence" value="ECO:0007669"/>
    <property type="project" value="TreeGrafter"/>
</dbReference>
<keyword evidence="3" id="KW-0547">Nucleotide-binding</keyword>
<keyword evidence="1" id="KW-0723">Serine/threonine-protein kinase</keyword>
<feature type="non-terminal residue" evidence="6">
    <location>
        <position position="88"/>
    </location>
</feature>
<protein>
    <submittedName>
        <fullName evidence="6">Myosin light chain kinase, smooth muscle</fullName>
    </submittedName>
</protein>
<accession>A0AA35RE65</accession>
<dbReference type="GO" id="GO:0043065">
    <property type="term" value="P:positive regulation of apoptotic process"/>
    <property type="evidence" value="ECO:0007669"/>
    <property type="project" value="TreeGrafter"/>
</dbReference>
<evidence type="ECO:0000256" key="4">
    <source>
        <dbReference type="ARBA" id="ARBA00022777"/>
    </source>
</evidence>
<keyword evidence="5" id="KW-0067">ATP-binding</keyword>
<keyword evidence="7" id="KW-1185">Reference proteome</keyword>
<evidence type="ECO:0000256" key="1">
    <source>
        <dbReference type="ARBA" id="ARBA00022527"/>
    </source>
</evidence>
<organism evidence="6 7">
    <name type="scientific">Geodia barretti</name>
    <name type="common">Barrett's horny sponge</name>
    <dbReference type="NCBI Taxonomy" id="519541"/>
    <lineage>
        <taxon>Eukaryota</taxon>
        <taxon>Metazoa</taxon>
        <taxon>Porifera</taxon>
        <taxon>Demospongiae</taxon>
        <taxon>Heteroscleromorpha</taxon>
        <taxon>Tetractinellida</taxon>
        <taxon>Astrophorina</taxon>
        <taxon>Geodiidae</taxon>
        <taxon>Geodia</taxon>
    </lineage>
</organism>
<sequence length="88" mass="10375">MVVDRIKEARYDFYGEQFEQISTEAKEFISALLQKSPEYRMSASQALQHDWITTLLRVSVQDSVSPWPMARIDTARLKAFNARRKWHV</sequence>